<dbReference type="EMBL" id="OD010131">
    <property type="protein sequence ID" value="CAD7415935.1"/>
    <property type="molecule type" value="Genomic_DNA"/>
</dbReference>
<accession>A0A7R9DJL1</accession>
<evidence type="ECO:0000313" key="1">
    <source>
        <dbReference type="EMBL" id="CAD7415935.1"/>
    </source>
</evidence>
<reference evidence="1" key="1">
    <citation type="submission" date="2020-11" db="EMBL/GenBank/DDBJ databases">
        <authorList>
            <person name="Tran Van P."/>
        </authorList>
    </citation>
    <scope>NUCLEOTIDE SEQUENCE</scope>
</reference>
<gene>
    <name evidence="1" type="ORF">TPSB3V08_LOCUS10671</name>
</gene>
<organism evidence="1">
    <name type="scientific">Timema poppense</name>
    <name type="common">Walking stick</name>
    <dbReference type="NCBI Taxonomy" id="170557"/>
    <lineage>
        <taxon>Eukaryota</taxon>
        <taxon>Metazoa</taxon>
        <taxon>Ecdysozoa</taxon>
        <taxon>Arthropoda</taxon>
        <taxon>Hexapoda</taxon>
        <taxon>Insecta</taxon>
        <taxon>Pterygota</taxon>
        <taxon>Neoptera</taxon>
        <taxon>Polyneoptera</taxon>
        <taxon>Phasmatodea</taxon>
        <taxon>Timematodea</taxon>
        <taxon>Timematoidea</taxon>
        <taxon>Timematidae</taxon>
        <taxon>Timema</taxon>
    </lineage>
</organism>
<proteinExistence type="predicted"/>
<sequence length="170" mass="18324">MASLGLTDSSQLTSDSQHSGIYSSPMASLGLTDSSQLTSDSQHSGCGAAVPISTFHPTARCLGATCHRDFEMRFSGETAQVPWDCKDGDEEYYRRAALWKFPPFSTLTDQLLQISTARPGRSLVSGKNLGVFSSPGFGILRKSRGSRSGRPRTLLHEDLPSLIRSVSSVP</sequence>
<dbReference type="AlphaFoldDB" id="A0A7R9DJL1"/>
<name>A0A7R9DJL1_TIMPO</name>
<protein>
    <submittedName>
        <fullName evidence="1">Uncharacterized protein</fullName>
    </submittedName>
</protein>